<dbReference type="GeneID" id="113797835"/>
<dbReference type="PROSITE" id="PS00170">
    <property type="entry name" value="CSA_PPIASE_1"/>
    <property type="match status" value="1"/>
</dbReference>
<dbReference type="KEGG" id="dpte:113797835"/>
<dbReference type="InterPro" id="IPR002130">
    <property type="entry name" value="Cyclophilin-type_PPIase_dom"/>
</dbReference>
<dbReference type="InParanoid" id="A0A6P6YFQ9"/>
<dbReference type="PRINTS" id="PR00153">
    <property type="entry name" value="CSAPPISMRASE"/>
</dbReference>
<comment type="function">
    <text evidence="2">PPIases accelerate the folding of proteins. It catalyzes the cis-trans isomerization of proline imidic peptide bonds in oligopeptides.</text>
</comment>
<dbReference type="OrthoDB" id="193499at2759"/>
<dbReference type="Proteomes" id="UP000515146">
    <property type="component" value="Unplaced"/>
</dbReference>
<keyword evidence="6" id="KW-1185">Reference proteome</keyword>
<dbReference type="GO" id="GO:0016018">
    <property type="term" value="F:cyclosporin A binding"/>
    <property type="evidence" value="ECO:0007669"/>
    <property type="project" value="TreeGrafter"/>
</dbReference>
<dbReference type="InterPro" id="IPR029000">
    <property type="entry name" value="Cyclophilin-like_dom_sf"/>
</dbReference>
<keyword evidence="4" id="KW-0697">Rotamase</keyword>
<dbReference type="AlphaFoldDB" id="A0A6P6YFQ9"/>
<name>A0A6P6YFQ9_DERPT</name>
<dbReference type="RefSeq" id="XP_027204080.1">
    <property type="nucleotide sequence ID" value="XM_027348279.1"/>
</dbReference>
<dbReference type="PANTHER" id="PTHR11071:SF561">
    <property type="entry name" value="PEPTIDYL-PROLYL CIS-TRANS ISOMERASE D-RELATED"/>
    <property type="match status" value="1"/>
</dbReference>
<dbReference type="Pfam" id="PF00160">
    <property type="entry name" value="Pro_isomerase"/>
    <property type="match status" value="1"/>
</dbReference>
<dbReference type="GO" id="GO:0003755">
    <property type="term" value="F:peptidyl-prolyl cis-trans isomerase activity"/>
    <property type="evidence" value="ECO:0007669"/>
    <property type="project" value="UniProtKB-KW"/>
</dbReference>
<reference evidence="7" key="1">
    <citation type="submission" date="2025-08" db="UniProtKB">
        <authorList>
            <consortium name="RefSeq"/>
        </authorList>
    </citation>
    <scope>IDENTIFICATION</scope>
    <source>
        <strain evidence="7">Airmid</strain>
    </source>
</reference>
<evidence type="ECO:0000256" key="4">
    <source>
        <dbReference type="ARBA" id="ARBA00023110"/>
    </source>
</evidence>
<dbReference type="Gene3D" id="2.40.100.10">
    <property type="entry name" value="Cyclophilin-like"/>
    <property type="match status" value="1"/>
</dbReference>
<dbReference type="InterPro" id="IPR020892">
    <property type="entry name" value="Cyclophilin-type_PPIase_CS"/>
</dbReference>
<accession>A0A6P6YFQ9</accession>
<organism evidence="6 7">
    <name type="scientific">Dermatophagoides pteronyssinus</name>
    <name type="common">European house dust mite</name>
    <dbReference type="NCBI Taxonomy" id="6956"/>
    <lineage>
        <taxon>Eukaryota</taxon>
        <taxon>Metazoa</taxon>
        <taxon>Ecdysozoa</taxon>
        <taxon>Arthropoda</taxon>
        <taxon>Chelicerata</taxon>
        <taxon>Arachnida</taxon>
        <taxon>Acari</taxon>
        <taxon>Acariformes</taxon>
        <taxon>Sarcoptiformes</taxon>
        <taxon>Astigmata</taxon>
        <taxon>Psoroptidia</taxon>
        <taxon>Analgoidea</taxon>
        <taxon>Pyroglyphidae</taxon>
        <taxon>Dermatophagoidinae</taxon>
        <taxon>Dermatophagoides</taxon>
    </lineage>
</organism>
<comment type="catalytic activity">
    <reaction evidence="1">
        <text>[protein]-peptidylproline (omega=180) = [protein]-peptidylproline (omega=0)</text>
        <dbReference type="Rhea" id="RHEA:16237"/>
        <dbReference type="Rhea" id="RHEA-COMP:10747"/>
        <dbReference type="Rhea" id="RHEA-COMP:10748"/>
        <dbReference type="ChEBI" id="CHEBI:83833"/>
        <dbReference type="ChEBI" id="CHEBI:83834"/>
        <dbReference type="EC" id="5.2.1.8"/>
    </reaction>
</comment>
<evidence type="ECO:0000256" key="2">
    <source>
        <dbReference type="ARBA" id="ARBA00002388"/>
    </source>
</evidence>
<evidence type="ECO:0000313" key="6">
    <source>
        <dbReference type="Proteomes" id="UP000515146"/>
    </source>
</evidence>
<dbReference type="EC" id="5.2.1.8" evidence="3"/>
<evidence type="ECO:0000256" key="5">
    <source>
        <dbReference type="ARBA" id="ARBA00023235"/>
    </source>
</evidence>
<dbReference type="FunFam" id="2.40.100.10:FF:000013">
    <property type="entry name" value="Peptidyl-prolyl cis-trans isomerase"/>
    <property type="match status" value="1"/>
</dbReference>
<dbReference type="CDD" id="cd01926">
    <property type="entry name" value="cyclophilin_ABH_like"/>
    <property type="match status" value="1"/>
</dbReference>
<dbReference type="SUPFAM" id="SSF50891">
    <property type="entry name" value="Cyclophilin-like"/>
    <property type="match status" value="1"/>
</dbReference>
<evidence type="ECO:0000313" key="7">
    <source>
        <dbReference type="RefSeq" id="XP_027204080.1"/>
    </source>
</evidence>
<sequence length="356" mass="38443">MALSSSTLAYRFSLAGSGGGLRLSLINRFVNGGGNSSSSMATAITKCQPRIEKNSISLLKHSATFNTATSYINVRSFHNNHHVTAMLPPFGLSANKSNLSPIHSDCSMAFSTTTAAASASSTISIRSCFHQRSPLNSSSTLILKQQQQRLFAFITPTFWSDFLVNNSNFNSTSIRQFSSTTSSNNKTTNQSIMALPRVYFDVAADNQPLGRIVMELRSDVVPKTAENFRCLCTGEKGFGFKSSSFHRIIPNFMIQGGDFTNHNGTGGKSIYGNKFADENFTLQHTGPGILSMANAGPNTNGSQFFLTTVKTSWLDGKHVVFGSVVDGMDIVKKIESYGSQSGKPSKKVTISDCGQL</sequence>
<proteinExistence type="predicted"/>
<dbReference type="GO" id="GO:0005737">
    <property type="term" value="C:cytoplasm"/>
    <property type="evidence" value="ECO:0007669"/>
    <property type="project" value="TreeGrafter"/>
</dbReference>
<evidence type="ECO:0000256" key="1">
    <source>
        <dbReference type="ARBA" id="ARBA00000971"/>
    </source>
</evidence>
<keyword evidence="5" id="KW-0413">Isomerase</keyword>
<gene>
    <name evidence="7" type="primary">LOC113797835</name>
</gene>
<evidence type="ECO:0000256" key="3">
    <source>
        <dbReference type="ARBA" id="ARBA00013194"/>
    </source>
</evidence>
<dbReference type="PANTHER" id="PTHR11071">
    <property type="entry name" value="PEPTIDYL-PROLYL CIS-TRANS ISOMERASE"/>
    <property type="match status" value="1"/>
</dbReference>
<dbReference type="PROSITE" id="PS50072">
    <property type="entry name" value="CSA_PPIASE_2"/>
    <property type="match status" value="1"/>
</dbReference>
<protein>
    <recommendedName>
        <fullName evidence="3">peptidylprolyl isomerase</fullName>
        <ecNumber evidence="3">5.2.1.8</ecNumber>
    </recommendedName>
</protein>
<dbReference type="GO" id="GO:0006457">
    <property type="term" value="P:protein folding"/>
    <property type="evidence" value="ECO:0007669"/>
    <property type="project" value="InterPro"/>
</dbReference>